<evidence type="ECO:0000256" key="3">
    <source>
        <dbReference type="ARBA" id="ARBA00022525"/>
    </source>
</evidence>
<comment type="caution">
    <text evidence="6">The sequence shown here is derived from an EMBL/GenBank/DDBJ whole genome shotgun (WGS) entry which is preliminary data.</text>
</comment>
<sequence length="319" mass="36982">MRMRLSCLLLLVSVMVAFLSCDCDAGTTREVRGAALSNDNKLLREESSPAVVAASYNDEERMGLKEAFLWFWNAVKIKAKMKFWLFRGTTPEEVLEKLKVASNTDKNYKYYSKYFFKYYVKYPGRQPPNLSTKTADGIMQARLHDWLEKKLTPPQVFKEMGFTGTFASASKDPQFKYITQYSKMWSDLQVRLTKEADELMRARLDSWLEKKLTPPQVFNKLGLTGTFESAREHPDYKYFEQYSKMWSNLQVRLSQASAPAKSAEDLMIEKLYYWLKKELSPPQVFKQLGLTGTFASARGEPNHKYFELYCRMWSAAQGG</sequence>
<gene>
    <name evidence="6" type="ORF">F444_10792</name>
</gene>
<feature type="signal peptide" evidence="5">
    <location>
        <begin position="1"/>
        <end position="25"/>
    </location>
</feature>
<dbReference type="Pfam" id="PF16810">
    <property type="entry name" value="RXLR"/>
    <property type="match status" value="1"/>
</dbReference>
<dbReference type="Proteomes" id="UP000028582">
    <property type="component" value="Unassembled WGS sequence"/>
</dbReference>
<evidence type="ECO:0000256" key="1">
    <source>
        <dbReference type="ARBA" id="ARBA00004613"/>
    </source>
</evidence>
<evidence type="ECO:0000313" key="6">
    <source>
        <dbReference type="EMBL" id="ETO73249.1"/>
    </source>
</evidence>
<keyword evidence="4 5" id="KW-0732">Signal</keyword>
<dbReference type="InterPro" id="IPR031825">
    <property type="entry name" value="RXLR"/>
</dbReference>
<comment type="domain">
    <text evidence="5">The RxLR-dEER motif acts to carry the protein into the host cell cytoplasm through binding to cell surface phosphatidylinositol-3-phosphate.</text>
</comment>
<evidence type="ECO:0000313" key="7">
    <source>
        <dbReference type="Proteomes" id="UP000028582"/>
    </source>
</evidence>
<comment type="similarity">
    <text evidence="2 5">Belongs to the RxLR effector family.</text>
</comment>
<comment type="function">
    <text evidence="5">Effector that suppresses plant defense responses during pathogen infection.</text>
</comment>
<organism evidence="6 7">
    <name type="scientific">Phytophthora nicotianae P1976</name>
    <dbReference type="NCBI Taxonomy" id="1317066"/>
    <lineage>
        <taxon>Eukaryota</taxon>
        <taxon>Sar</taxon>
        <taxon>Stramenopiles</taxon>
        <taxon>Oomycota</taxon>
        <taxon>Peronosporomycetes</taxon>
        <taxon>Peronosporales</taxon>
        <taxon>Peronosporaceae</taxon>
        <taxon>Phytophthora</taxon>
    </lineage>
</organism>
<comment type="subcellular location">
    <subcellularLocation>
        <location evidence="1 5">Secreted</location>
    </subcellularLocation>
</comment>
<dbReference type="OrthoDB" id="94951at2759"/>
<dbReference type="AlphaFoldDB" id="A0A081A2Y8"/>
<name>A0A081A2Y8_PHYNI</name>
<reference evidence="6 7" key="1">
    <citation type="submission" date="2013-11" db="EMBL/GenBank/DDBJ databases">
        <title>The Genome Sequence of Phytophthora parasitica P1976.</title>
        <authorList>
            <consortium name="The Broad Institute Genomics Platform"/>
            <person name="Russ C."/>
            <person name="Tyler B."/>
            <person name="Panabieres F."/>
            <person name="Shan W."/>
            <person name="Tripathy S."/>
            <person name="Grunwald N."/>
            <person name="Machado M."/>
            <person name="Johnson C.S."/>
            <person name="Walker B."/>
            <person name="Young S."/>
            <person name="Zeng Q."/>
            <person name="Gargeya S."/>
            <person name="Fitzgerald M."/>
            <person name="Haas B."/>
            <person name="Abouelleil A."/>
            <person name="Allen A.W."/>
            <person name="Alvarado L."/>
            <person name="Arachchi H.M."/>
            <person name="Berlin A.M."/>
            <person name="Chapman S.B."/>
            <person name="Gainer-Dewar J."/>
            <person name="Goldberg J."/>
            <person name="Griggs A."/>
            <person name="Gujja S."/>
            <person name="Hansen M."/>
            <person name="Howarth C."/>
            <person name="Imamovic A."/>
            <person name="Ireland A."/>
            <person name="Larimer J."/>
            <person name="McCowan C."/>
            <person name="Murphy C."/>
            <person name="Pearson M."/>
            <person name="Poon T.W."/>
            <person name="Priest M."/>
            <person name="Roberts A."/>
            <person name="Saif S."/>
            <person name="Shea T."/>
            <person name="Sisk P."/>
            <person name="Sykes S."/>
            <person name="Wortman J."/>
            <person name="Nusbaum C."/>
            <person name="Birren B."/>
        </authorList>
    </citation>
    <scope>NUCLEOTIDE SEQUENCE [LARGE SCALE GENOMIC DNA]</scope>
    <source>
        <strain evidence="6 7">P1976</strain>
    </source>
</reference>
<feature type="chain" id="PRO_5045008635" description="RxLR effector protein" evidence="5">
    <location>
        <begin position="26"/>
        <end position="319"/>
    </location>
</feature>
<dbReference type="PROSITE" id="PS51257">
    <property type="entry name" value="PROKAR_LIPOPROTEIN"/>
    <property type="match status" value="1"/>
</dbReference>
<accession>A0A081A2Y8</accession>
<dbReference type="EMBL" id="ANJA01001937">
    <property type="protein sequence ID" value="ETO73249.1"/>
    <property type="molecule type" value="Genomic_DNA"/>
</dbReference>
<keyword evidence="3 5" id="KW-0964">Secreted</keyword>
<evidence type="ECO:0000256" key="5">
    <source>
        <dbReference type="RuleBase" id="RU367124"/>
    </source>
</evidence>
<evidence type="ECO:0000256" key="2">
    <source>
        <dbReference type="ARBA" id="ARBA00010400"/>
    </source>
</evidence>
<evidence type="ECO:0000256" key="4">
    <source>
        <dbReference type="ARBA" id="ARBA00022729"/>
    </source>
</evidence>
<proteinExistence type="inferred from homology"/>
<protein>
    <recommendedName>
        <fullName evidence="5">RxLR effector protein</fullName>
    </recommendedName>
</protein>